<dbReference type="Pfam" id="PF20423">
    <property type="entry name" value="AceK_regulatory"/>
    <property type="match status" value="1"/>
</dbReference>
<accession>A0A845GU65</accession>
<reference evidence="2" key="1">
    <citation type="submission" date="2019-12" db="EMBL/GenBank/DDBJ databases">
        <title>Novel species isolated from a subtropical stream in China.</title>
        <authorList>
            <person name="Lu H."/>
        </authorList>
    </citation>
    <scope>NUCLEOTIDE SEQUENCE [LARGE SCALE GENOMIC DNA]</scope>
    <source>
        <strain evidence="2">FT81W</strain>
    </source>
</reference>
<sequence length="42" mass="4984">MRPSLRVPSLLPDRILGLQKQGKTLFYRDYLQHLKHSSDLFD</sequence>
<protein>
    <recommendedName>
        <fullName evidence="1">Isocitrate dehydrogenase kinase/phosphatase (AceK) regulatory domain-containing protein</fullName>
    </recommendedName>
</protein>
<feature type="non-terminal residue" evidence="2">
    <location>
        <position position="42"/>
    </location>
</feature>
<organism evidence="2 3">
    <name type="scientific">Duganella vulcania</name>
    <dbReference type="NCBI Taxonomy" id="2692166"/>
    <lineage>
        <taxon>Bacteria</taxon>
        <taxon>Pseudomonadati</taxon>
        <taxon>Pseudomonadota</taxon>
        <taxon>Betaproteobacteria</taxon>
        <taxon>Burkholderiales</taxon>
        <taxon>Oxalobacteraceae</taxon>
        <taxon>Telluria group</taxon>
        <taxon>Duganella</taxon>
    </lineage>
</organism>
<dbReference type="Proteomes" id="UP000447355">
    <property type="component" value="Unassembled WGS sequence"/>
</dbReference>
<name>A0A845GU65_9BURK</name>
<proteinExistence type="predicted"/>
<dbReference type="AlphaFoldDB" id="A0A845GU65"/>
<dbReference type="EMBL" id="WWCX01000040">
    <property type="protein sequence ID" value="MYM96197.1"/>
    <property type="molecule type" value="Genomic_DNA"/>
</dbReference>
<gene>
    <name evidence="2" type="ORF">GTP90_20235</name>
</gene>
<evidence type="ECO:0000313" key="2">
    <source>
        <dbReference type="EMBL" id="MYM96197.1"/>
    </source>
</evidence>
<evidence type="ECO:0000313" key="3">
    <source>
        <dbReference type="Proteomes" id="UP000447355"/>
    </source>
</evidence>
<evidence type="ECO:0000259" key="1">
    <source>
        <dbReference type="Pfam" id="PF20423"/>
    </source>
</evidence>
<feature type="domain" description="Isocitrate dehydrogenase kinase/phosphatase (AceK) regulatory" evidence="1">
    <location>
        <begin position="15"/>
        <end position="38"/>
    </location>
</feature>
<comment type="caution">
    <text evidence="2">The sequence shown here is derived from an EMBL/GenBank/DDBJ whole genome shotgun (WGS) entry which is preliminary data.</text>
</comment>
<dbReference type="InterPro" id="IPR046854">
    <property type="entry name" value="AceK_regulatory"/>
</dbReference>